<reference evidence="29 30" key="1">
    <citation type="journal article" date="2016" name="Virus Evol.">
        <title>The evolution, diversity and host associations of rhabdoviruses.</title>
        <authorList>
            <person name="Longdon B."/>
            <person name="Murray G.G.R."/>
            <person name="Palmer W.J."/>
            <person name="Day J.P."/>
            <person name="Parker D.J."/>
            <person name="Welch J.J."/>
            <person name="Obbard D.J."/>
            <person name="Jiggins F.M."/>
        </authorList>
    </citation>
    <scope>NUCLEOTIDE SEQUENCE [LARGE SCALE GENOMIC DNA]</scope>
    <source>
        <strain evidence="29">Pool Vienna7 lab strain and wild Hawaiian flies</strain>
    </source>
</reference>
<keyword evidence="15" id="KW-0693">Viral RNA replication</keyword>
<evidence type="ECO:0000256" key="12">
    <source>
        <dbReference type="ARBA" id="ARBA00022801"/>
    </source>
</evidence>
<evidence type="ECO:0000256" key="9">
    <source>
        <dbReference type="ARBA" id="ARBA00022691"/>
    </source>
</evidence>
<dbReference type="Proteomes" id="UP000163741">
    <property type="component" value="Segment"/>
</dbReference>
<evidence type="ECO:0000256" key="7">
    <source>
        <dbReference type="ARBA" id="ARBA00022664"/>
    </source>
</evidence>
<evidence type="ECO:0000256" key="18">
    <source>
        <dbReference type="ARBA" id="ARBA00023268"/>
    </source>
</evidence>
<dbReference type="KEGG" id="vg:80534971"/>
<evidence type="ECO:0000256" key="26">
    <source>
        <dbReference type="ARBA" id="ARBA00048548"/>
    </source>
</evidence>
<comment type="catalytic activity">
    <reaction evidence="24">
        <text>a 5'-end (5'-triphosphoguanosine)-adenylyl-adenylyl-cytidylyl-adenosine in mRNA + S-adenosyl-L-methionine = a 5'-end (5'-triphosphoguanosine)-(2'-O-methyladenylyl)-adenylyl-cytidylyl-adenosine in mRNA + S-adenosyl-L-homocysteine + H(+)</text>
        <dbReference type="Rhea" id="RHEA:65380"/>
        <dbReference type="Rhea" id="RHEA-COMP:16797"/>
        <dbReference type="Rhea" id="RHEA-COMP:16801"/>
        <dbReference type="ChEBI" id="CHEBI:15378"/>
        <dbReference type="ChEBI" id="CHEBI:57856"/>
        <dbReference type="ChEBI" id="CHEBI:59789"/>
        <dbReference type="ChEBI" id="CHEBI:156482"/>
        <dbReference type="ChEBI" id="CHEBI:156484"/>
    </reaction>
</comment>
<keyword evidence="16" id="KW-0506">mRNA capping</keyword>
<dbReference type="GO" id="GO:0005524">
    <property type="term" value="F:ATP binding"/>
    <property type="evidence" value="ECO:0007669"/>
    <property type="project" value="UniProtKB-KW"/>
</dbReference>
<dbReference type="RefSeq" id="YP_010797251.1">
    <property type="nucleotide sequence ID" value="NC_076146.1"/>
</dbReference>
<comment type="catalytic activity">
    <reaction evidence="20">
        <text>a 5'-end (5'-triphosphoguanosine)-(2'-O-methyladenylyl)-adenylyl-cytidylyl-adenosine in mRNA + S-adenosyl-L-methionine = a 5'-end (N(7)-methyl 5'-triphosphoguanosine)-(2'-O-methyladenylyl)-adenylyl-cytidylyl-adenosine in mRNA + S-adenosyl-L-homocysteine</text>
        <dbReference type="Rhea" id="RHEA:65440"/>
        <dbReference type="Rhea" id="RHEA-COMP:16798"/>
        <dbReference type="Rhea" id="RHEA-COMP:16801"/>
        <dbReference type="ChEBI" id="CHEBI:57856"/>
        <dbReference type="ChEBI" id="CHEBI:59789"/>
        <dbReference type="ChEBI" id="CHEBI:156482"/>
        <dbReference type="ChEBI" id="CHEBI:156483"/>
    </reaction>
</comment>
<evidence type="ECO:0000313" key="30">
    <source>
        <dbReference type="Proteomes" id="UP000163741"/>
    </source>
</evidence>
<dbReference type="PROSITE" id="PS50526">
    <property type="entry name" value="RDRP_SSRNA_NEG_NONSEG"/>
    <property type="match status" value="1"/>
</dbReference>
<evidence type="ECO:0000256" key="16">
    <source>
        <dbReference type="ARBA" id="ARBA00023042"/>
    </source>
</evidence>
<evidence type="ECO:0000313" key="29">
    <source>
        <dbReference type="EMBL" id="AMK09271.1"/>
    </source>
</evidence>
<dbReference type="EC" id="2.1.1.375" evidence="21"/>
<evidence type="ECO:0000259" key="27">
    <source>
        <dbReference type="PROSITE" id="PS50526"/>
    </source>
</evidence>
<dbReference type="InterPro" id="IPR048397">
    <property type="entry name" value="Methyltrans_Mon_CD"/>
</dbReference>
<evidence type="ECO:0000259" key="28">
    <source>
        <dbReference type="PROSITE" id="PS51590"/>
    </source>
</evidence>
<keyword evidence="7" id="KW-0507">mRNA processing</keyword>
<dbReference type="InterPro" id="IPR039530">
    <property type="entry name" value="L_methyltransferase_rhabdo"/>
</dbReference>
<protein>
    <recommendedName>
        <fullName evidence="23">Replicase</fullName>
        <ecNumber evidence="21">2.1.1.375</ecNumber>
        <ecNumber evidence="3">2.7.7.48</ecNumber>
        <ecNumber evidence="4">2.7.7.88</ecNumber>
    </recommendedName>
    <alternativeName>
        <fullName evidence="22">Transcriptase</fullName>
    </alternativeName>
</protein>
<comment type="catalytic activity">
    <reaction evidence="26">
        <text>GTP + H2O = GDP + phosphate + H(+)</text>
        <dbReference type="Rhea" id="RHEA:19669"/>
        <dbReference type="ChEBI" id="CHEBI:15377"/>
        <dbReference type="ChEBI" id="CHEBI:15378"/>
        <dbReference type="ChEBI" id="CHEBI:37565"/>
        <dbReference type="ChEBI" id="CHEBI:43474"/>
        <dbReference type="ChEBI" id="CHEBI:58189"/>
    </reaction>
</comment>
<evidence type="ECO:0000256" key="20">
    <source>
        <dbReference type="ARBA" id="ARBA00024499"/>
    </source>
</evidence>
<dbReference type="GO" id="GO:0004482">
    <property type="term" value="F:mRNA 5'-cap (guanine-N7-)-methyltransferase activity"/>
    <property type="evidence" value="ECO:0007669"/>
    <property type="project" value="InterPro"/>
</dbReference>
<dbReference type="GO" id="GO:0030430">
    <property type="term" value="C:host cell cytoplasm"/>
    <property type="evidence" value="ECO:0007669"/>
    <property type="project" value="UniProtKB-SubCell"/>
</dbReference>
<dbReference type="GO" id="GO:0016787">
    <property type="term" value="F:hydrolase activity"/>
    <property type="evidence" value="ECO:0007669"/>
    <property type="project" value="UniProtKB-KW"/>
</dbReference>
<evidence type="ECO:0000256" key="11">
    <source>
        <dbReference type="ARBA" id="ARBA00022741"/>
    </source>
</evidence>
<dbReference type="PROSITE" id="PS51590">
    <property type="entry name" value="SAM_MT_MNV_L"/>
    <property type="match status" value="1"/>
</dbReference>
<keyword evidence="8" id="KW-0808">Transferase</keyword>
<dbReference type="Pfam" id="PF21080">
    <property type="entry name" value="Methyltrans_Mon_1st"/>
    <property type="match status" value="1"/>
</dbReference>
<dbReference type="Pfam" id="PF14314">
    <property type="entry name" value="Methyltrans_Mon_2nd"/>
    <property type="match status" value="1"/>
</dbReference>
<keyword evidence="6" id="KW-0489">Methyltransferase</keyword>
<dbReference type="InterPro" id="IPR026890">
    <property type="entry name" value="Mononeg_mRNAcap"/>
</dbReference>
<keyword evidence="14" id="KW-0946">Virion</keyword>
<dbReference type="InterPro" id="IPR039736">
    <property type="entry name" value="L_poly_C"/>
</dbReference>
<dbReference type="GeneID" id="80534971"/>
<evidence type="ECO:0000256" key="8">
    <source>
        <dbReference type="ARBA" id="ARBA00022679"/>
    </source>
</evidence>
<keyword evidence="11" id="KW-0547">Nucleotide-binding</keyword>
<evidence type="ECO:0000256" key="25">
    <source>
        <dbReference type="ARBA" id="ARBA00047370"/>
    </source>
</evidence>
<keyword evidence="18" id="KW-0511">Multifunctional enzyme</keyword>
<comment type="catalytic activity">
    <reaction evidence="25">
        <text>a 5'-end (5'-triphosphoguanosine)-adenylyl-adenylyl-cytidylyl-adenosine in mRNA + 2 S-adenosyl-L-methionine = a 5'-end (N(7)-methyl 5'-triphosphoguanosine)-(2'-O-methyladenylyl)-adenylyl-cytidylyl-adenosine in mRNA + 2 S-adenosyl-L-homocysteine + H(+)</text>
        <dbReference type="Rhea" id="RHEA:65376"/>
        <dbReference type="Rhea" id="RHEA-COMP:16797"/>
        <dbReference type="Rhea" id="RHEA-COMP:16798"/>
        <dbReference type="ChEBI" id="CHEBI:15378"/>
        <dbReference type="ChEBI" id="CHEBI:57856"/>
        <dbReference type="ChEBI" id="CHEBI:59789"/>
        <dbReference type="ChEBI" id="CHEBI:156483"/>
        <dbReference type="ChEBI" id="CHEBI:156484"/>
        <dbReference type="EC" id="2.1.1.375"/>
    </reaction>
</comment>
<evidence type="ECO:0000256" key="17">
    <source>
        <dbReference type="ARBA" id="ARBA00023200"/>
    </source>
</evidence>
<evidence type="ECO:0000256" key="4">
    <source>
        <dbReference type="ARBA" id="ARBA00012582"/>
    </source>
</evidence>
<evidence type="ECO:0000256" key="1">
    <source>
        <dbReference type="ARBA" id="ARBA00004192"/>
    </source>
</evidence>
<evidence type="ECO:0000256" key="22">
    <source>
        <dbReference type="ARBA" id="ARBA00030436"/>
    </source>
</evidence>
<keyword evidence="10" id="KW-0548">Nucleotidyltransferase</keyword>
<dbReference type="EC" id="2.7.7.88" evidence="4"/>
<comment type="catalytic activity">
    <reaction evidence="19">
        <text>a 5'-end triphospho-adenylyl-adenylyl-cytidylyl-adenosine in mRNA + GDP + H(+) = a 5'-end (5'-triphosphoguanosine)-adenylyl-adenylyl-cytidylyl-adenosine in mRNA + diphosphate</text>
        <dbReference type="Rhea" id="RHEA:65436"/>
        <dbReference type="Rhea" id="RHEA-COMP:16797"/>
        <dbReference type="Rhea" id="RHEA-COMP:16799"/>
        <dbReference type="ChEBI" id="CHEBI:15378"/>
        <dbReference type="ChEBI" id="CHEBI:33019"/>
        <dbReference type="ChEBI" id="CHEBI:58189"/>
        <dbReference type="ChEBI" id="CHEBI:156484"/>
        <dbReference type="ChEBI" id="CHEBI:156503"/>
        <dbReference type="EC" id="2.7.7.88"/>
    </reaction>
</comment>
<keyword evidence="9" id="KW-0949">S-adenosyl-L-methionine</keyword>
<dbReference type="Pfam" id="PF14318">
    <property type="entry name" value="Mononeg_mRNAcap"/>
    <property type="match status" value="1"/>
</dbReference>
<sequence>MESFGDLNLNYIDMAEDMRDSDIQHLFDDQESQLIEESMTHLSNVDYSLNSPLIPDEVEDFLKWNNDLSTGKRWNLNKFQRMKTLFNEDLNQVPLDCLKNFPKWFGQFNLKTFYNPEPKFVKLYKEAYDLSLKTKPIVDSFLKGWINQVPNTKTLEYTKLTTEANKWGSYYWELHCLVLLLNCTNKHEAEALTESIKRVNYLGYNGGHTFKIRLSNFGHVTVGYGCALFKDLNLLLDRNTVLMMKDTYVARFNTLIAVQFRTDNMFPDQSCKLLIEMYRLGDNILKEGGIKGYDSIKLLEPMCTDRLSHLAQEYRPLIPLFPDFTEHINQLIKERSKETPSIILLRRLINTTENVELVLTMYGSFRHWGHPFINYLEGLEALYNQVTLKKLINKKYTGFLASDLALLVIRDQFRTKKQWPVDETLVSDTHMLKTFIANKTWPDNATIKNFGNKWHTLPLIKCFEIPDVIDPSQIYSDKSHSITRSELRKLLSKGNVSHIPSKKVLSSLLSEPSTEWPKFLKKVNDCGIDEDHLIIGLKAKERELKTIGRFFALMSWQIRDYFVMTEYLIKEHFVPLFKGLTMADDLTTVMSKMIESSAGQGGIDYENITIANHIDYEKWNNHQRKESTDPVFKVMGQFLGYPQLITRTHEIFEKSWIYYNNRGDLMMIDGSGNLVNKTKHRVCWQGQEGGLEGLRQKGWSINNFLVIQRESYSVNTRVKVLAQGDNQVICSQYKLQNHRNQSELINHIQEVVRNNDILFKRIVKGTSKLGLIINQDETVQSADFLNYGKTCVFRGNIRNLETKRWSRVTCVTNDQLPTLSNTLSTVSSNALTVAHYSLSPINSMYHYNFIGHFARLIVEFHNPALRRSMYTYSKKFPKSAFKTLGYLIASLYLDPSIGGICGMSLTRFVVRSFPDPVTEGLTFLKLIFEHTTDMTIKQIIVKMGNPQIAKKKQTDITKLLEDPLSLNIPRGIDANTMIKNEIKKSLLKSRNKIKNNIIKHAVDHQVRFESAFLNHLITISPLFPRFLSEYRAATYFGITDSLIGLFQNSKTIRNQFRGNLTIRYDKIIIESELTNINQLVKFGQLKAYTPKIWDCSPSHADLLRFQSWGQTVHGATIPHPVEFFSCCCEAQNKCRLCKPLFPDSLYISILIPVSLKTVWENRGTCSPYLGSSTVESTSILQSWERETKMPVIRRAAKLRNVIGWFVESNSNLATSIINNIHSLTGEDWSGSTSGFRRTGSALHRFNCSRQSSGGYPAQNPTVLARMIATTDTLADLGDQNYDFMFQNCILSCLMNASLVHPTGKDQGYYHSHIKCNKCLRPIEEIQLNCPAPYNPPDVSQILQDWKPSESPWSIQNPIINIPHGNWDILSHSEKSYHIGVIQGFIFGDSSWGYSTAADDPSLFPLTIRDKVEPETYLRGLLHGILRSGLISVTHLRLLPRANSYHSHILGHASITIDRLSKNNNMINIWRSSNFVHTFSQIPHQIPSSYPMVTIEAGSMGHTYLQHLLNVWGRSFLVNEHDGFEKHLWIFADVNKPLYIGLLALSEAVYSTLNTSRLTKIDKLKLIEYRKVSSNMRDVSTFTLDCIQVISPLLNPLLTTDREVRHSIKFSVKPVVTPSTRYVPALSEWKSMSLPCAKFYFVDYEVEKQLHPTFDCNIRYQNPLISGLRLAQLATGSFYKIICILEGIEISPKDILCGGDGSGGISALMLRRYPFSRLIYNSLCDYNQVILKGSSPSPPSAINQIIPDSNRCINLETSWCNPNDLSDTATWDYFLNLKREYGLNINLMLFDMEITDFNVIRRIERSLNNYLDKIGSIDQTIIFKTYLTYLFNSTENILTLIGPKFAEVRICYTPLTSSQSSEVYIVFQGLLRLKNYHHKYLNWGSLMKKTRKFPLFRTEYQEFLRALELKKHNLLFGIPRLFIPEINDDLCKLFDTLGVRSDISYRISKFCGYWDSSNLCWAYLMIVTNYIISYTIQYVERPNIPSDGTIINLASWITGFTIWLGYATGVFEITRIGQLFVTYYFPFYFNPRETISTNKKGQNVSQWVTEWGTINQTPEFKHLQLDNKMAILGRVIRVLTRSLGSHIVTGNIGDINAICHIINPGITYNSFMSCTSYETLIHSNLKDSFFLTSTRKITNVLTPQVENEHFWKS</sequence>
<evidence type="ECO:0000256" key="3">
    <source>
        <dbReference type="ARBA" id="ARBA00012494"/>
    </source>
</evidence>
<feature type="domain" description="RdRp catalytic" evidence="27">
    <location>
        <begin position="608"/>
        <end position="795"/>
    </location>
</feature>
<evidence type="ECO:0000256" key="10">
    <source>
        <dbReference type="ARBA" id="ARBA00022695"/>
    </source>
</evidence>
<organism evidence="29 30">
    <name type="scientific">Ceratitis capitata sigmavirus</name>
    <dbReference type="NCBI Taxonomy" id="1802949"/>
    <lineage>
        <taxon>Viruses</taxon>
        <taxon>Riboviria</taxon>
        <taxon>Orthornavirae</taxon>
        <taxon>Negarnaviricota</taxon>
        <taxon>Haploviricotina</taxon>
        <taxon>Monjiviricetes</taxon>
        <taxon>Mononegavirales</taxon>
        <taxon>Rhabdoviridae</taxon>
        <taxon>Alpharhabdovirinae</taxon>
        <taxon>Sigmavirus</taxon>
        <taxon>Sigmavirus capitata</taxon>
    </lineage>
</organism>
<evidence type="ECO:0000256" key="2">
    <source>
        <dbReference type="ARBA" id="ARBA00004328"/>
    </source>
</evidence>
<evidence type="ECO:0000256" key="5">
    <source>
        <dbReference type="ARBA" id="ARBA00022484"/>
    </source>
</evidence>
<evidence type="ECO:0000256" key="21">
    <source>
        <dbReference type="ARBA" id="ARBA00026099"/>
    </source>
</evidence>
<dbReference type="EC" id="2.7.7.48" evidence="3"/>
<comment type="subcellular location">
    <subcellularLocation>
        <location evidence="1">Host cytoplasm</location>
    </subcellularLocation>
    <subcellularLocation>
        <location evidence="2">Virion</location>
    </subcellularLocation>
</comment>
<evidence type="ECO:0000256" key="13">
    <source>
        <dbReference type="ARBA" id="ARBA00022840"/>
    </source>
</evidence>
<feature type="domain" description="Mononegavirus-type SAM-dependent 2'-O-MTase" evidence="28">
    <location>
        <begin position="1668"/>
        <end position="1865"/>
    </location>
</feature>
<evidence type="ECO:0000256" key="14">
    <source>
        <dbReference type="ARBA" id="ARBA00022844"/>
    </source>
</evidence>
<dbReference type="GO" id="GO:0003968">
    <property type="term" value="F:RNA-directed RNA polymerase activity"/>
    <property type="evidence" value="ECO:0007669"/>
    <property type="project" value="UniProtKB-KW"/>
</dbReference>
<keyword evidence="17" id="KW-1035">Host cytoplasm</keyword>
<gene>
    <name evidence="29" type="primary">L</name>
</gene>
<dbReference type="GO" id="GO:0044423">
    <property type="term" value="C:virion component"/>
    <property type="evidence" value="ECO:0007669"/>
    <property type="project" value="UniProtKB-KW"/>
</dbReference>
<name>A0A140D8P7_9RHAB</name>
<evidence type="ECO:0000256" key="24">
    <source>
        <dbReference type="ARBA" id="ARBA00047332"/>
    </source>
</evidence>
<dbReference type="InterPro" id="IPR025786">
    <property type="entry name" value="Mononega_L_MeTrfase"/>
</dbReference>
<proteinExistence type="predicted"/>
<keyword evidence="30" id="KW-1185">Reference proteome</keyword>
<keyword evidence="12" id="KW-0378">Hydrolase</keyword>
<dbReference type="InterPro" id="IPR014023">
    <property type="entry name" value="Mononeg_RNA_pol_cat"/>
</dbReference>
<keyword evidence="5 29" id="KW-0696">RNA-directed RNA polymerase</keyword>
<dbReference type="Pfam" id="PF00946">
    <property type="entry name" value="Mononeg_RNA_pol"/>
    <property type="match status" value="1"/>
</dbReference>
<accession>A0A140D8P7</accession>
<dbReference type="EMBL" id="KR822825">
    <property type="protein sequence ID" value="AMK09271.1"/>
    <property type="molecule type" value="Viral_cRNA"/>
</dbReference>
<evidence type="ECO:0000256" key="15">
    <source>
        <dbReference type="ARBA" id="ARBA00022953"/>
    </source>
</evidence>
<evidence type="ECO:0000256" key="23">
    <source>
        <dbReference type="ARBA" id="ARBA00031012"/>
    </source>
</evidence>
<evidence type="ECO:0000256" key="19">
    <source>
        <dbReference type="ARBA" id="ARBA00024494"/>
    </source>
</evidence>
<keyword evidence="13" id="KW-0067">ATP-binding</keyword>
<dbReference type="NCBIfam" id="TIGR04198">
    <property type="entry name" value="paramyx_RNAcap"/>
    <property type="match status" value="1"/>
</dbReference>
<evidence type="ECO:0000256" key="6">
    <source>
        <dbReference type="ARBA" id="ARBA00022603"/>
    </source>
</evidence>